<dbReference type="AlphaFoldDB" id="A0A5K3F2L5"/>
<evidence type="ECO:0000313" key="1">
    <source>
        <dbReference type="WBParaSite" id="MCU_004950-RA"/>
    </source>
</evidence>
<dbReference type="WBParaSite" id="MCU_004950-RA">
    <property type="protein sequence ID" value="MCU_004950-RA"/>
    <property type="gene ID" value="MCU_004950"/>
</dbReference>
<organism evidence="1">
    <name type="scientific">Mesocestoides corti</name>
    <name type="common">Flatworm</name>
    <dbReference type="NCBI Taxonomy" id="53468"/>
    <lineage>
        <taxon>Eukaryota</taxon>
        <taxon>Metazoa</taxon>
        <taxon>Spiralia</taxon>
        <taxon>Lophotrochozoa</taxon>
        <taxon>Platyhelminthes</taxon>
        <taxon>Cestoda</taxon>
        <taxon>Eucestoda</taxon>
        <taxon>Cyclophyllidea</taxon>
        <taxon>Mesocestoididae</taxon>
        <taxon>Mesocestoides</taxon>
    </lineage>
</organism>
<proteinExistence type="predicted"/>
<name>A0A5K3F2L5_MESCO</name>
<protein>
    <submittedName>
        <fullName evidence="1">RWD domain-containing protein</fullName>
    </submittedName>
</protein>
<accession>A0A5K3F2L5</accession>
<sequence length="160" mass="17840">ANAANNSADLDEAINPDIQHVQALIQKCFSERKRCSSLTTHFYVAGDMDPEYYVTVTYPQAASKSRETLLSFQLSTDTLELSAIPCVFPRGALQAGSTYGPITISKVVLQADVIFDTGDRRRIRNSRLTFDDSISYPVEIENSDYNTVVQKLTTFIDEQC</sequence>
<reference evidence="1" key="1">
    <citation type="submission" date="2019-11" db="UniProtKB">
        <authorList>
            <consortium name="WormBaseParasite"/>
        </authorList>
    </citation>
    <scope>IDENTIFICATION</scope>
</reference>